<accession>A0A382ZJG1</accession>
<organism evidence="2">
    <name type="scientific">marine metagenome</name>
    <dbReference type="NCBI Taxonomy" id="408172"/>
    <lineage>
        <taxon>unclassified sequences</taxon>
        <taxon>metagenomes</taxon>
        <taxon>ecological metagenomes</taxon>
    </lineage>
</organism>
<protein>
    <recommendedName>
        <fullName evidence="1">SsuA/THI5-like domain-containing protein</fullName>
    </recommendedName>
</protein>
<gene>
    <name evidence="2" type="ORF">METZ01_LOCUS448417</name>
</gene>
<dbReference type="Pfam" id="PF09084">
    <property type="entry name" value="NMT1"/>
    <property type="match status" value="1"/>
</dbReference>
<reference evidence="2" key="1">
    <citation type="submission" date="2018-05" db="EMBL/GenBank/DDBJ databases">
        <authorList>
            <person name="Lanie J.A."/>
            <person name="Ng W.-L."/>
            <person name="Kazmierczak K.M."/>
            <person name="Andrzejewski T.M."/>
            <person name="Davidsen T.M."/>
            <person name="Wayne K.J."/>
            <person name="Tettelin H."/>
            <person name="Glass J.I."/>
            <person name="Rusch D."/>
            <person name="Podicherti R."/>
            <person name="Tsui H.-C.T."/>
            <person name="Winkler M.E."/>
        </authorList>
    </citation>
    <scope>NUCLEOTIDE SEQUENCE</scope>
</reference>
<proteinExistence type="predicted"/>
<dbReference type="EMBL" id="UINC01184376">
    <property type="protein sequence ID" value="SVD95563.1"/>
    <property type="molecule type" value="Genomic_DNA"/>
</dbReference>
<sequence>MNNRTVWQLGVASLTSLLCSLLLPFQLAIAGEIRLGVLKFGTVNWELDVMVHNGLASAEGVDLAVMPLANKNATSVALQAGEVDMIVTDWIWVSRQRAAGADFTFAPYSRAVGALMVPPDSDITSLSHLADRRVGIAGGPVDKSWVLFKALARTRHS</sequence>
<dbReference type="InterPro" id="IPR015168">
    <property type="entry name" value="SsuA/THI5"/>
</dbReference>
<feature type="non-terminal residue" evidence="2">
    <location>
        <position position="157"/>
    </location>
</feature>
<name>A0A382ZJG1_9ZZZZ</name>
<feature type="domain" description="SsuA/THI5-like" evidence="1">
    <location>
        <begin position="58"/>
        <end position="144"/>
    </location>
</feature>
<evidence type="ECO:0000313" key="2">
    <source>
        <dbReference type="EMBL" id="SVD95563.1"/>
    </source>
</evidence>
<evidence type="ECO:0000259" key="1">
    <source>
        <dbReference type="Pfam" id="PF09084"/>
    </source>
</evidence>
<dbReference type="AlphaFoldDB" id="A0A382ZJG1"/>
<dbReference type="Gene3D" id="3.40.190.10">
    <property type="entry name" value="Periplasmic binding protein-like II"/>
    <property type="match status" value="2"/>
</dbReference>
<dbReference type="SUPFAM" id="SSF53850">
    <property type="entry name" value="Periplasmic binding protein-like II"/>
    <property type="match status" value="1"/>
</dbReference>